<keyword evidence="4" id="KW-1185">Reference proteome</keyword>
<dbReference type="STRING" id="1301915.JH146_1466"/>
<name>A0A076LIJ8_9EURY</name>
<protein>
    <submittedName>
        <fullName evidence="3">Glycosyl transferase family protein</fullName>
    </submittedName>
</protein>
<accession>A0A076LIJ8</accession>
<dbReference type="Proteomes" id="UP000028781">
    <property type="component" value="Chromosome"/>
</dbReference>
<dbReference type="AlphaFoldDB" id="A0A076LIJ8"/>
<dbReference type="InterPro" id="IPR050194">
    <property type="entry name" value="Glycosyltransferase_grp1"/>
</dbReference>
<dbReference type="KEGG" id="mjh:JH146_1466"/>
<dbReference type="GO" id="GO:0016757">
    <property type="term" value="F:glycosyltransferase activity"/>
    <property type="evidence" value="ECO:0007669"/>
    <property type="project" value="InterPro"/>
</dbReference>
<proteinExistence type="predicted"/>
<organism evidence="3 4">
    <name type="scientific">Methanocaldococcus bathoardescens</name>
    <dbReference type="NCBI Taxonomy" id="1301915"/>
    <lineage>
        <taxon>Archaea</taxon>
        <taxon>Methanobacteriati</taxon>
        <taxon>Methanobacteriota</taxon>
        <taxon>Methanomada group</taxon>
        <taxon>Methanococci</taxon>
        <taxon>Methanococcales</taxon>
        <taxon>Methanocaldococcaceae</taxon>
        <taxon>Methanocaldococcus</taxon>
    </lineage>
</organism>
<dbReference type="Gene3D" id="3.40.50.2000">
    <property type="entry name" value="Glycogen Phosphorylase B"/>
    <property type="match status" value="2"/>
</dbReference>
<feature type="domain" description="Glycosyl transferase family 1" evidence="1">
    <location>
        <begin position="183"/>
        <end position="343"/>
    </location>
</feature>
<feature type="domain" description="Glycosyltransferase subfamily 4-like N-terminal" evidence="2">
    <location>
        <begin position="17"/>
        <end position="175"/>
    </location>
</feature>
<evidence type="ECO:0000259" key="1">
    <source>
        <dbReference type="Pfam" id="PF00534"/>
    </source>
</evidence>
<dbReference type="RefSeq" id="WP_048202392.1">
    <property type="nucleotide sequence ID" value="NZ_CP009149.1"/>
</dbReference>
<keyword evidence="3" id="KW-0808">Transferase</keyword>
<evidence type="ECO:0000313" key="4">
    <source>
        <dbReference type="Proteomes" id="UP000028781"/>
    </source>
</evidence>
<evidence type="ECO:0000313" key="3">
    <source>
        <dbReference type="EMBL" id="AIJ06308.1"/>
    </source>
</evidence>
<dbReference type="EMBL" id="CP009149">
    <property type="protein sequence ID" value="AIJ06308.1"/>
    <property type="molecule type" value="Genomic_DNA"/>
</dbReference>
<sequence>MKILVVNWRSIKDPEAGGAEVHIHEILRRLPKNFKIDFVSSTFKGCKKIKKIENYTVYRIPNKYLFNFIFPIYWFFKLRKNNYDVVIDDISKIPLGTPLYIKNIPIIGIVHHIHAKTLFTELNPFLALYIYIMEKFMLRFYRKHKMITVSKSSKSELEELGFSDVEIVYNGVDYEPLTEFLKLKKSNEPIIIYLGRLKKYKRVDNIIKAFKIVKNEIPSAKLWIVGLGDEKDRLKKLVKDLKLNDVIFWGYVSEKEKFELLRKSWVYVICSEKEGFGISVIEANALGTPAVGYRVSGLVDSIKDGYNGLLVEEGDITKLSETLINLLKDDDLRNRLSENAIKWAKRFSWDRSAKDFERGLGMVVNNE</sequence>
<dbReference type="OrthoDB" id="65872at2157"/>
<dbReference type="SUPFAM" id="SSF53756">
    <property type="entry name" value="UDP-Glycosyltransferase/glycogen phosphorylase"/>
    <property type="match status" value="1"/>
</dbReference>
<reference evidence="3 4" key="1">
    <citation type="journal article" date="2015" name="Int. J. Syst. Evol. Microbiol.">
        <title>M ethanocaldococcus bathoardescens sp. nov., a hyperthermophilic methanogen isolated from a volcanically active deep-sea hydrothermal vent.</title>
        <authorList>
            <person name="Stewart L.C."/>
            <person name="Jung J.H."/>
            <person name="Kim Y.T."/>
            <person name="Kwon S.W."/>
            <person name="Park C.S."/>
            <person name="Holden J.F."/>
        </authorList>
    </citation>
    <scope>NUCLEOTIDE SEQUENCE [LARGE SCALE GENOMIC DNA]</scope>
    <source>
        <strain evidence="3 4">JH146</strain>
    </source>
</reference>
<gene>
    <name evidence="3" type="ORF">JH146_1466</name>
</gene>
<dbReference type="Pfam" id="PF13439">
    <property type="entry name" value="Glyco_transf_4"/>
    <property type="match status" value="1"/>
</dbReference>
<dbReference type="InterPro" id="IPR001296">
    <property type="entry name" value="Glyco_trans_1"/>
</dbReference>
<dbReference type="CDD" id="cd03801">
    <property type="entry name" value="GT4_PimA-like"/>
    <property type="match status" value="1"/>
</dbReference>
<dbReference type="Pfam" id="PF00534">
    <property type="entry name" value="Glycos_transf_1"/>
    <property type="match status" value="1"/>
</dbReference>
<dbReference type="PANTHER" id="PTHR45947">
    <property type="entry name" value="SULFOQUINOVOSYL TRANSFERASE SQD2"/>
    <property type="match status" value="1"/>
</dbReference>
<dbReference type="InterPro" id="IPR028098">
    <property type="entry name" value="Glyco_trans_4-like_N"/>
</dbReference>
<evidence type="ECO:0000259" key="2">
    <source>
        <dbReference type="Pfam" id="PF13439"/>
    </source>
</evidence>
<dbReference type="HOGENOM" id="CLU_009583_2_2_2"/>
<dbReference type="PANTHER" id="PTHR45947:SF3">
    <property type="entry name" value="SULFOQUINOVOSYL TRANSFERASE SQD2"/>
    <property type="match status" value="1"/>
</dbReference>
<dbReference type="GeneID" id="24892098"/>